<feature type="transmembrane region" description="Helical" evidence="11">
    <location>
        <begin position="183"/>
        <end position="200"/>
    </location>
</feature>
<dbReference type="PANTHER" id="PTHR11410:SF0">
    <property type="entry name" value="ATP SYNTHASE SUBUNIT A"/>
    <property type="match status" value="1"/>
</dbReference>
<dbReference type="CDD" id="cd00310">
    <property type="entry name" value="ATP-synt_Fo_a_6"/>
    <property type="match status" value="1"/>
</dbReference>
<dbReference type="NCBIfam" id="TIGR01131">
    <property type="entry name" value="ATP_synt_6_or_A"/>
    <property type="match status" value="1"/>
</dbReference>
<comment type="function">
    <text evidence="11 12">Key component of the proton channel; it plays a direct role in the translocation of protons across the membrane.</text>
</comment>
<dbReference type="PRINTS" id="PR00123">
    <property type="entry name" value="ATPASEA"/>
</dbReference>
<keyword evidence="7 11" id="KW-1133">Transmembrane helix</keyword>
<evidence type="ECO:0000256" key="9">
    <source>
        <dbReference type="ARBA" id="ARBA00023136"/>
    </source>
</evidence>
<dbReference type="EMBL" id="CP029619">
    <property type="protein sequence ID" value="AWN81657.1"/>
    <property type="molecule type" value="Genomic_DNA"/>
</dbReference>
<keyword evidence="5 11" id="KW-0812">Transmembrane</keyword>
<dbReference type="PANTHER" id="PTHR11410">
    <property type="entry name" value="ATP SYNTHASE SUBUNIT A"/>
    <property type="match status" value="1"/>
</dbReference>
<dbReference type="InterPro" id="IPR035908">
    <property type="entry name" value="F0_ATP_A_sf"/>
</dbReference>
<keyword evidence="9 11" id="KW-0472">Membrane</keyword>
<evidence type="ECO:0000256" key="8">
    <source>
        <dbReference type="ARBA" id="ARBA00023065"/>
    </source>
</evidence>
<dbReference type="InterPro" id="IPR000568">
    <property type="entry name" value="ATP_synth_F0_asu"/>
</dbReference>
<evidence type="ECO:0000256" key="2">
    <source>
        <dbReference type="ARBA" id="ARBA00006810"/>
    </source>
</evidence>
<dbReference type="OrthoDB" id="9809130at2"/>
<dbReference type="HAMAP" id="MF_01393">
    <property type="entry name" value="ATP_synth_a_bact"/>
    <property type="match status" value="1"/>
</dbReference>
<dbReference type="GO" id="GO:0045259">
    <property type="term" value="C:proton-transporting ATP synthase complex"/>
    <property type="evidence" value="ECO:0007669"/>
    <property type="project" value="UniProtKB-KW"/>
</dbReference>
<dbReference type="KEGG" id="cher:DK880_00328"/>
<dbReference type="Pfam" id="PF00119">
    <property type="entry name" value="ATP-synt_A"/>
    <property type="match status" value="1"/>
</dbReference>
<accession>A0A2Z3L882</accession>
<evidence type="ECO:0000256" key="10">
    <source>
        <dbReference type="ARBA" id="ARBA00023310"/>
    </source>
</evidence>
<dbReference type="AlphaFoldDB" id="A0A2Z3L882"/>
<evidence type="ECO:0000256" key="1">
    <source>
        <dbReference type="ARBA" id="ARBA00004141"/>
    </source>
</evidence>
<evidence type="ECO:0000313" key="13">
    <source>
        <dbReference type="EMBL" id="AWN81657.1"/>
    </source>
</evidence>
<evidence type="ECO:0000313" key="14">
    <source>
        <dbReference type="Proteomes" id="UP000245872"/>
    </source>
</evidence>
<evidence type="ECO:0000256" key="6">
    <source>
        <dbReference type="ARBA" id="ARBA00022781"/>
    </source>
</evidence>
<keyword evidence="10 11" id="KW-0066">ATP synthesis</keyword>
<gene>
    <name evidence="11 13" type="primary">atpB</name>
    <name evidence="13" type="ORF">DK880_00328</name>
</gene>
<evidence type="ECO:0000256" key="11">
    <source>
        <dbReference type="HAMAP-Rule" id="MF_01393"/>
    </source>
</evidence>
<keyword evidence="4 11" id="KW-0138">CF(0)</keyword>
<dbReference type="InterPro" id="IPR045083">
    <property type="entry name" value="ATP_synth_F0_asu_bact/mt"/>
</dbReference>
<comment type="subcellular location">
    <subcellularLocation>
        <location evidence="11 12">Cell membrane</location>
        <topology evidence="11 12">Multi-pass membrane protein</topology>
    </subcellularLocation>
    <subcellularLocation>
        <location evidence="1">Membrane</location>
        <topology evidence="1">Multi-pass membrane protein</topology>
    </subcellularLocation>
</comment>
<feature type="transmembrane region" description="Helical" evidence="11">
    <location>
        <begin position="207"/>
        <end position="226"/>
    </location>
</feature>
<proteinExistence type="inferred from homology"/>
<evidence type="ECO:0000256" key="3">
    <source>
        <dbReference type="ARBA" id="ARBA00022448"/>
    </source>
</evidence>
<feature type="transmembrane region" description="Helical" evidence="11">
    <location>
        <begin position="306"/>
        <end position="330"/>
    </location>
</feature>
<name>A0A2Z3L882_9BACT</name>
<keyword evidence="8 11" id="KW-0406">Ion transport</keyword>
<keyword evidence="3 11" id="KW-0813">Transport</keyword>
<feature type="transmembrane region" description="Helical" evidence="11">
    <location>
        <begin position="246"/>
        <end position="271"/>
    </location>
</feature>
<evidence type="ECO:0000256" key="5">
    <source>
        <dbReference type="ARBA" id="ARBA00022692"/>
    </source>
</evidence>
<keyword evidence="14" id="KW-1185">Reference proteome</keyword>
<sequence>MFKRCFYDRNVSSYGYGLLLLLSFILPCRAQQGASAGFIMEHVTDAHDWHFATVGQYHVTLPLPIILYSRDRGMECFSSARFYDHQQHAVPFRGYRMVSNTICCVDASRSVVDLSITKNIAAMLGSILLLVAVLLVAARKYQRTACLVPSGFMAFVDLIVSFIKDEIAIPNIGRRHYERFLPYLLTVFCFIWLNNLLGLLPGGANVTGNISVTLVLAAFTIVLTIINGNKQYWSHIFKPAEVPKWLWPIMVPLEMVGIFTKFFSLMVRLFANITAGHIILLSIIGLVFSLKSIWVGFAVTLPFSTFMFLLKLVVAVLQAYVFTLLSAIYLGQAVAEKGCH</sequence>
<evidence type="ECO:0000256" key="4">
    <source>
        <dbReference type="ARBA" id="ARBA00022547"/>
    </source>
</evidence>
<reference evidence="13 14" key="1">
    <citation type="submission" date="2018-05" db="EMBL/GenBank/DDBJ databases">
        <title>Candidatus Cardinium hertigii Genome Assembly.</title>
        <authorList>
            <person name="Showmaker K.C."/>
            <person name="Walden K.O."/>
            <person name="Fields C.J."/>
            <person name="Lambert K.N."/>
            <person name="Hudson M.E."/>
        </authorList>
    </citation>
    <scope>NUCLEOTIDE SEQUENCE [LARGE SCALE GENOMIC DNA]</scope>
    <source>
        <strain evidence="14">cHgTN10</strain>
    </source>
</reference>
<dbReference type="Gene3D" id="1.20.120.220">
    <property type="entry name" value="ATP synthase, F0 complex, subunit A"/>
    <property type="match status" value="1"/>
</dbReference>
<evidence type="ECO:0000256" key="7">
    <source>
        <dbReference type="ARBA" id="ARBA00022989"/>
    </source>
</evidence>
<dbReference type="Proteomes" id="UP000245872">
    <property type="component" value="Chromosome"/>
</dbReference>
<protein>
    <recommendedName>
        <fullName evidence="11 12">ATP synthase subunit a</fullName>
    </recommendedName>
    <alternativeName>
        <fullName evidence="11">ATP synthase F0 sector subunit a</fullName>
    </alternativeName>
    <alternativeName>
        <fullName evidence="11">F-ATPase subunit 6</fullName>
    </alternativeName>
</protein>
<keyword evidence="11" id="KW-1003">Cell membrane</keyword>
<feature type="transmembrane region" description="Helical" evidence="11">
    <location>
        <begin position="120"/>
        <end position="138"/>
    </location>
</feature>
<comment type="similarity">
    <text evidence="2 11 12">Belongs to the ATPase A chain family.</text>
</comment>
<feature type="transmembrane region" description="Helical" evidence="11">
    <location>
        <begin position="278"/>
        <end position="300"/>
    </location>
</feature>
<keyword evidence="6 11" id="KW-0375">Hydrogen ion transport</keyword>
<dbReference type="GO" id="GO:0046933">
    <property type="term" value="F:proton-transporting ATP synthase activity, rotational mechanism"/>
    <property type="evidence" value="ECO:0007669"/>
    <property type="project" value="UniProtKB-UniRule"/>
</dbReference>
<evidence type="ECO:0000256" key="12">
    <source>
        <dbReference type="RuleBase" id="RU000483"/>
    </source>
</evidence>
<dbReference type="GO" id="GO:0005886">
    <property type="term" value="C:plasma membrane"/>
    <property type="evidence" value="ECO:0007669"/>
    <property type="project" value="UniProtKB-SubCell"/>
</dbReference>
<dbReference type="SUPFAM" id="SSF81336">
    <property type="entry name" value="F1F0 ATP synthase subunit A"/>
    <property type="match status" value="1"/>
</dbReference>
<organism evidence="13 14">
    <name type="scientific">Candidatus Cardinium hertigii</name>
    <dbReference type="NCBI Taxonomy" id="247481"/>
    <lineage>
        <taxon>Bacteria</taxon>
        <taxon>Pseudomonadati</taxon>
        <taxon>Bacteroidota</taxon>
        <taxon>Cytophagia</taxon>
        <taxon>Cytophagales</taxon>
        <taxon>Amoebophilaceae</taxon>
        <taxon>Candidatus Cardinium</taxon>
    </lineage>
</organism>